<keyword evidence="1" id="KW-0812">Transmembrane</keyword>
<feature type="transmembrane region" description="Helical" evidence="1">
    <location>
        <begin position="46"/>
        <end position="65"/>
    </location>
</feature>
<feature type="transmembrane region" description="Helical" evidence="1">
    <location>
        <begin position="7"/>
        <end position="26"/>
    </location>
</feature>
<dbReference type="RefSeq" id="WP_170124305.1">
    <property type="nucleotide sequence ID" value="NZ_QKZK01000012.1"/>
</dbReference>
<comment type="caution">
    <text evidence="2">The sequence shown here is derived from an EMBL/GenBank/DDBJ whole genome shotgun (WGS) entry which is preliminary data.</text>
</comment>
<feature type="transmembrane region" description="Helical" evidence="1">
    <location>
        <begin position="238"/>
        <end position="257"/>
    </location>
</feature>
<feature type="transmembrane region" description="Helical" evidence="1">
    <location>
        <begin position="159"/>
        <end position="176"/>
    </location>
</feature>
<gene>
    <name evidence="2" type="ORF">LX69_01762</name>
</gene>
<organism evidence="2 3">
    <name type="scientific">Breznakibacter xylanolyticus</name>
    <dbReference type="NCBI Taxonomy" id="990"/>
    <lineage>
        <taxon>Bacteria</taxon>
        <taxon>Pseudomonadati</taxon>
        <taxon>Bacteroidota</taxon>
        <taxon>Bacteroidia</taxon>
        <taxon>Marinilabiliales</taxon>
        <taxon>Marinilabiliaceae</taxon>
        <taxon>Breznakibacter</taxon>
    </lineage>
</organism>
<dbReference type="Proteomes" id="UP000249239">
    <property type="component" value="Unassembled WGS sequence"/>
</dbReference>
<keyword evidence="3" id="KW-1185">Reference proteome</keyword>
<feature type="transmembrane region" description="Helical" evidence="1">
    <location>
        <begin position="121"/>
        <end position="147"/>
    </location>
</feature>
<evidence type="ECO:0000256" key="1">
    <source>
        <dbReference type="SAM" id="Phobius"/>
    </source>
</evidence>
<reference evidence="2 3" key="1">
    <citation type="submission" date="2018-06" db="EMBL/GenBank/DDBJ databases">
        <title>Genomic Encyclopedia of Archaeal and Bacterial Type Strains, Phase II (KMG-II): from individual species to whole genera.</title>
        <authorList>
            <person name="Goeker M."/>
        </authorList>
    </citation>
    <scope>NUCLEOTIDE SEQUENCE [LARGE SCALE GENOMIC DNA]</scope>
    <source>
        <strain evidence="2 3">DSM 6779</strain>
    </source>
</reference>
<protein>
    <submittedName>
        <fullName evidence="2">Lysylphosphatidylglycerol synthase-like protein</fullName>
    </submittedName>
</protein>
<sequence>MQPRRNILNRSIIITISGMAFAYVGWRLWGFQNWDAIVKTASDRLGVFIAFTLMQIVLQVINFMLESTKWHALILTIHHQTLRQSIWQTLGGTTVGAITPARLGEPAGRLWGIPKEKRLKALILGFLGGILLSLIITIGGLTALIFFNPFQTTLSAVNLTHAAWMMALIISGIWIWHRFIRPDSLKAIILKIQNALKMVTGTRLALLSLLTAARYICFAAQLLLWFKFFSPTTALSEIMAPLAIYYLMVTVIPSFFVADLGIRGSIGVFIFSLTGINIVAIISAIFCQWLITTCGPTLLGSLVYLWSSEQKNNTFVLLQQKR</sequence>
<evidence type="ECO:0000313" key="3">
    <source>
        <dbReference type="Proteomes" id="UP000249239"/>
    </source>
</evidence>
<feature type="transmembrane region" description="Helical" evidence="1">
    <location>
        <begin position="204"/>
        <end position="226"/>
    </location>
</feature>
<proteinExistence type="predicted"/>
<keyword evidence="1" id="KW-1133">Transmembrane helix</keyword>
<feature type="transmembrane region" description="Helical" evidence="1">
    <location>
        <begin position="269"/>
        <end position="291"/>
    </location>
</feature>
<name>A0A2W7NZQ2_9BACT</name>
<evidence type="ECO:0000313" key="2">
    <source>
        <dbReference type="EMBL" id="PZX16692.1"/>
    </source>
</evidence>
<accession>A0A2W7NZQ2</accession>
<keyword evidence="1" id="KW-0472">Membrane</keyword>
<dbReference type="AlphaFoldDB" id="A0A2W7NZQ2"/>
<dbReference type="EMBL" id="QKZK01000012">
    <property type="protein sequence ID" value="PZX16692.1"/>
    <property type="molecule type" value="Genomic_DNA"/>
</dbReference>